<dbReference type="AlphaFoldDB" id="A0A7C5L9Y6"/>
<evidence type="ECO:0000313" key="2">
    <source>
        <dbReference type="EMBL" id="HHK68558.1"/>
    </source>
</evidence>
<protein>
    <submittedName>
        <fullName evidence="2">Uncharacterized protein</fullName>
    </submittedName>
</protein>
<keyword evidence="1" id="KW-0812">Transmembrane</keyword>
<keyword evidence="1" id="KW-1133">Transmembrane helix</keyword>
<sequence length="506" mass="55464">MISLLLVFSLVLANAAYVDHALSQYWLIGFGGEQMLPFLDGGVLTARIGESLTVRLMGRNGAVTIKSPQGLTDTVFVQDGTPRVLKKFTSSDVGEWSITTDDGLNLVVAVEQPVFKPSATISFSMEGNDVVMSGSAPPQGFILFQAQSDGRVFTPGSKIEIALETVNTSMLRFDLLRNVDRISYGGRLHGTPYSLELDQLVLSQVVQGRRRGGLMTFSINLPKAGVSGPSGLRVLSYGQHIARLVTLGESRVVYQTEITIIPESLSSLKDLTKTVRASFWEAFERNYTVVVGDELGNVWLLNLRPPLAALKVYDSQHNLHVDEYELFLEGSTGHKVGGETLLTFYNSLDVSDYWNGSFVSPSRTADIRLGFKGAVADVKQLELKPGYRLNINLNLLRLVPRLVYPNGTLHQGPRTLEINGFGVTEDGEKTYLLPSQTYVINAVNPGSFSPTTFTLTTDTTVTVIVVDNPAALASLRISAILMTALLGYAAYRLWMVRKTFYQPHSN</sequence>
<accession>A0A7C5L9Y6</accession>
<comment type="caution">
    <text evidence="2">The sequence shown here is derived from an EMBL/GenBank/DDBJ whole genome shotgun (WGS) entry which is preliminary data.</text>
</comment>
<reference evidence="2" key="1">
    <citation type="journal article" date="2020" name="mSystems">
        <title>Genome- and Community-Level Interaction Insights into Carbon Utilization and Element Cycling Functions of Hydrothermarchaeota in Hydrothermal Sediment.</title>
        <authorList>
            <person name="Zhou Z."/>
            <person name="Liu Y."/>
            <person name="Xu W."/>
            <person name="Pan J."/>
            <person name="Luo Z.H."/>
            <person name="Li M."/>
        </authorList>
    </citation>
    <scope>NUCLEOTIDE SEQUENCE [LARGE SCALE GENOMIC DNA]</scope>
    <source>
        <strain evidence="2">SpSt-1056</strain>
    </source>
</reference>
<feature type="transmembrane region" description="Helical" evidence="1">
    <location>
        <begin position="470"/>
        <end position="491"/>
    </location>
</feature>
<evidence type="ECO:0000256" key="1">
    <source>
        <dbReference type="SAM" id="Phobius"/>
    </source>
</evidence>
<name>A0A7C5L9Y6_CALS0</name>
<proteinExistence type="predicted"/>
<dbReference type="EMBL" id="DRWN01000042">
    <property type="protein sequence ID" value="HHK68558.1"/>
    <property type="molecule type" value="Genomic_DNA"/>
</dbReference>
<gene>
    <name evidence="2" type="ORF">ENM11_05325</name>
</gene>
<organism evidence="2">
    <name type="scientific">Caldiarchaeum subterraneum</name>
    <dbReference type="NCBI Taxonomy" id="311458"/>
    <lineage>
        <taxon>Archaea</taxon>
        <taxon>Nitrososphaerota</taxon>
        <taxon>Candidatus Caldarchaeales</taxon>
        <taxon>Candidatus Caldarchaeaceae</taxon>
        <taxon>Candidatus Caldarchaeum</taxon>
    </lineage>
</organism>
<keyword evidence="1" id="KW-0472">Membrane</keyword>